<dbReference type="EMBL" id="CP113528">
    <property type="protein sequence ID" value="WDV09216.1"/>
    <property type="molecule type" value="Genomic_DNA"/>
</dbReference>
<dbReference type="Proteomes" id="UP001219585">
    <property type="component" value="Plasmid unnamed"/>
</dbReference>
<accession>A0AAJ5RQH1</accession>
<evidence type="ECO:0000313" key="2">
    <source>
        <dbReference type="Proteomes" id="UP001219585"/>
    </source>
</evidence>
<dbReference type="AlphaFoldDB" id="A0AAJ5RQH1"/>
<reference evidence="1" key="1">
    <citation type="submission" date="2022-11" db="EMBL/GenBank/DDBJ databases">
        <title>Lysinibacillus irui.</title>
        <authorList>
            <person name="Akintayo S.O."/>
        </authorList>
    </citation>
    <scope>NUCLEOTIDE SEQUENCE</scope>
    <source>
        <strain evidence="1">IRB4-01</strain>
        <plasmid evidence="1">unnamed</plasmid>
    </source>
</reference>
<evidence type="ECO:0000313" key="1">
    <source>
        <dbReference type="EMBL" id="WDV09216.1"/>
    </source>
</evidence>
<organism evidence="1 2">
    <name type="scientific">Lysinibacillus irui</name>
    <dbReference type="NCBI Taxonomy" id="2998077"/>
    <lineage>
        <taxon>Bacteria</taxon>
        <taxon>Bacillati</taxon>
        <taxon>Bacillota</taxon>
        <taxon>Bacilli</taxon>
        <taxon>Bacillales</taxon>
        <taxon>Bacillaceae</taxon>
        <taxon>Lysinibacillus</taxon>
    </lineage>
</organism>
<dbReference type="RefSeq" id="WP_274797437.1">
    <property type="nucleotide sequence ID" value="NZ_CP113528.1"/>
</dbReference>
<proteinExistence type="predicted"/>
<name>A0AAJ5RQH1_9BACI</name>
<protein>
    <submittedName>
        <fullName evidence="1">Uncharacterized protein</fullName>
    </submittedName>
</protein>
<gene>
    <name evidence="1" type="ORF">OU989_23295</name>
</gene>
<sequence length="271" mass="32141">MNSIVTQINKNYAAEGIEPYFDYALRTEDNADPNYFIYVRTVIEPTQFKQLLAFIQFFSFTRISKKHTLTEIELAKIINDVFIHARTVILKTTMFLKEEHIEIKLLENYKEQHRKQDEITNLIDERNVKALFTYLNRLAKKNGWVSKYDYMIKDEENLDSDFFLYVRTAFEPLEFKQLLAFIQYTSEAHISSKHRLSEIEAVSLINDLFGHVEILRTTAPLSHDYTLINLRENYLNHWKCPDEIFLLVEKIGEPMIISSLKTLAINNNWNW</sequence>
<dbReference type="KEGG" id="liu:OU989_23295"/>
<geneLocation type="plasmid" evidence="1 2">
    <name>unnamed</name>
</geneLocation>
<keyword evidence="1" id="KW-0614">Plasmid</keyword>